<dbReference type="GO" id="GO:0005524">
    <property type="term" value="F:ATP binding"/>
    <property type="evidence" value="ECO:0007669"/>
    <property type="project" value="UniProtKB-UniRule"/>
</dbReference>
<evidence type="ECO:0000313" key="14">
    <source>
        <dbReference type="Proteomes" id="UP000823990"/>
    </source>
</evidence>
<evidence type="ECO:0000259" key="12">
    <source>
        <dbReference type="SMART" id="SM01097"/>
    </source>
</evidence>
<dbReference type="GO" id="GO:0004088">
    <property type="term" value="F:carbamoyl-phosphate synthase (glutamine-hydrolyzing) activity"/>
    <property type="evidence" value="ECO:0007669"/>
    <property type="project" value="UniProtKB-UniRule"/>
</dbReference>
<reference evidence="13" key="1">
    <citation type="journal article" date="2021" name="PeerJ">
        <title>Extensive microbial diversity within the chicken gut microbiome revealed by metagenomics and culture.</title>
        <authorList>
            <person name="Gilroy R."/>
            <person name="Ravi A."/>
            <person name="Getino M."/>
            <person name="Pursley I."/>
            <person name="Horton D.L."/>
            <person name="Alikhan N.F."/>
            <person name="Baker D."/>
            <person name="Gharbi K."/>
            <person name="Hall N."/>
            <person name="Watson M."/>
            <person name="Adriaenssens E.M."/>
            <person name="Foster-Nyarko E."/>
            <person name="Jarju S."/>
            <person name="Secka A."/>
            <person name="Antonio M."/>
            <person name="Oren A."/>
            <person name="Chaudhuri R.R."/>
            <person name="La Ragione R."/>
            <person name="Hildebrand F."/>
            <person name="Pallen M.J."/>
        </authorList>
    </citation>
    <scope>NUCLEOTIDE SEQUENCE</scope>
    <source>
        <strain evidence="13">12435</strain>
    </source>
</reference>
<feature type="domain" description="Carbamoyl-phosphate synthase small subunit N-terminal" evidence="12">
    <location>
        <begin position="2"/>
        <end position="132"/>
    </location>
</feature>
<dbReference type="EC" id="6.3.5.5" evidence="11"/>
<feature type="binding site" evidence="11">
    <location>
        <position position="46"/>
    </location>
    <ligand>
        <name>L-glutamine</name>
        <dbReference type="ChEBI" id="CHEBI:58359"/>
    </ligand>
</feature>
<keyword evidence="8 11" id="KW-0665">Pyrimidine biosynthesis</keyword>
<dbReference type="GO" id="GO:0044205">
    <property type="term" value="P:'de novo' UMP biosynthetic process"/>
    <property type="evidence" value="ECO:0007669"/>
    <property type="project" value="UniProtKB-UniRule"/>
</dbReference>
<comment type="catalytic activity">
    <reaction evidence="10 11">
        <text>L-glutamine + H2O = L-glutamate + NH4(+)</text>
        <dbReference type="Rhea" id="RHEA:15889"/>
        <dbReference type="ChEBI" id="CHEBI:15377"/>
        <dbReference type="ChEBI" id="CHEBI:28938"/>
        <dbReference type="ChEBI" id="CHEBI:29985"/>
        <dbReference type="ChEBI" id="CHEBI:58359"/>
    </reaction>
</comment>
<dbReference type="Proteomes" id="UP000823990">
    <property type="component" value="Unassembled WGS sequence"/>
</dbReference>
<dbReference type="GO" id="GO:0006526">
    <property type="term" value="P:L-arginine biosynthetic process"/>
    <property type="evidence" value="ECO:0007669"/>
    <property type="project" value="UniProtKB-UniRule"/>
</dbReference>
<evidence type="ECO:0000256" key="1">
    <source>
        <dbReference type="ARBA" id="ARBA00004812"/>
    </source>
</evidence>
<feature type="active site" description="Nucleophile" evidence="11">
    <location>
        <position position="248"/>
    </location>
</feature>
<dbReference type="SUPFAM" id="SSF52317">
    <property type="entry name" value="Class I glutamine amidotransferase-like"/>
    <property type="match status" value="1"/>
</dbReference>
<evidence type="ECO:0000256" key="8">
    <source>
        <dbReference type="ARBA" id="ARBA00022975"/>
    </source>
</evidence>
<dbReference type="PRINTS" id="PR00096">
    <property type="entry name" value="GATASE"/>
</dbReference>
<keyword evidence="6 11" id="KW-0067">ATP-binding</keyword>
<reference evidence="13" key="2">
    <citation type="submission" date="2021-04" db="EMBL/GenBank/DDBJ databases">
        <authorList>
            <person name="Gilroy R."/>
        </authorList>
    </citation>
    <scope>NUCLEOTIDE SEQUENCE</scope>
    <source>
        <strain evidence="13">12435</strain>
    </source>
</reference>
<feature type="binding site" evidence="11">
    <location>
        <position position="252"/>
    </location>
    <ligand>
        <name>L-glutamine</name>
        <dbReference type="ChEBI" id="CHEBI:58359"/>
    </ligand>
</feature>
<feature type="region of interest" description="CPSase" evidence="11">
    <location>
        <begin position="1"/>
        <end position="171"/>
    </location>
</feature>
<dbReference type="PANTHER" id="PTHR43418">
    <property type="entry name" value="MULTIFUNCTIONAL TRYPTOPHAN BIOSYNTHESIS PROTEIN-RELATED"/>
    <property type="match status" value="1"/>
</dbReference>
<organism evidence="13 14">
    <name type="scientific">Candidatus Protoclostridium stercorigallinarum</name>
    <dbReference type="NCBI Taxonomy" id="2838741"/>
    <lineage>
        <taxon>Bacteria</taxon>
        <taxon>Bacillati</taxon>
        <taxon>Bacillota</taxon>
        <taxon>Clostridia</taxon>
        <taxon>Candidatus Protoclostridium</taxon>
    </lineage>
</organism>
<dbReference type="InterPro" id="IPR002474">
    <property type="entry name" value="CarbamoylP_synth_ssu_N"/>
</dbReference>
<dbReference type="InterPro" id="IPR029062">
    <property type="entry name" value="Class_I_gatase-like"/>
</dbReference>
<evidence type="ECO:0000256" key="3">
    <source>
        <dbReference type="ARBA" id="ARBA00007800"/>
    </source>
</evidence>
<comment type="caution">
    <text evidence="13">The sequence shown here is derived from an EMBL/GenBank/DDBJ whole genome shotgun (WGS) entry which is preliminary data.</text>
</comment>
<dbReference type="HAMAP" id="MF_01209">
    <property type="entry name" value="CPSase_S_chain"/>
    <property type="match status" value="1"/>
</dbReference>
<dbReference type="SMART" id="SM01097">
    <property type="entry name" value="CPSase_sm_chain"/>
    <property type="match status" value="1"/>
</dbReference>
<dbReference type="InterPro" id="IPR036480">
    <property type="entry name" value="CarbP_synth_ssu_N_sf"/>
</dbReference>
<dbReference type="SUPFAM" id="SSF52021">
    <property type="entry name" value="Carbamoyl phosphate synthetase, small subunit N-terminal domain"/>
    <property type="match status" value="1"/>
</dbReference>
<keyword evidence="4 11" id="KW-0436">Ligase</keyword>
<protein>
    <recommendedName>
        <fullName evidence="11">Carbamoyl phosphate synthase small chain</fullName>
        <ecNumber evidence="11">6.3.5.5</ecNumber>
    </recommendedName>
    <alternativeName>
        <fullName evidence="11">Carbamoyl phosphate synthetase glutamine chain</fullName>
    </alternativeName>
</protein>
<dbReference type="CDD" id="cd01744">
    <property type="entry name" value="GATase1_CPSase"/>
    <property type="match status" value="1"/>
</dbReference>
<proteinExistence type="inferred from homology"/>
<dbReference type="AlphaFoldDB" id="A0A9D1Q0Q5"/>
<gene>
    <name evidence="11" type="primary">carA</name>
    <name evidence="13" type="ORF">H9892_02490</name>
</gene>
<evidence type="ECO:0000256" key="2">
    <source>
        <dbReference type="ARBA" id="ARBA00005077"/>
    </source>
</evidence>
<dbReference type="Gene3D" id="3.40.50.880">
    <property type="match status" value="1"/>
</dbReference>
<evidence type="ECO:0000256" key="10">
    <source>
        <dbReference type="ARBA" id="ARBA00049285"/>
    </source>
</evidence>
<dbReference type="Gene3D" id="3.50.30.20">
    <property type="entry name" value="Carbamoyl-phosphate synthase small subunit, N-terminal domain"/>
    <property type="match status" value="1"/>
</dbReference>
<feature type="active site" evidence="11">
    <location>
        <position position="335"/>
    </location>
</feature>
<evidence type="ECO:0000256" key="6">
    <source>
        <dbReference type="ARBA" id="ARBA00022840"/>
    </source>
</evidence>
<dbReference type="InterPro" id="IPR006274">
    <property type="entry name" value="CarbamoylP_synth_ssu"/>
</dbReference>
<comment type="catalytic activity">
    <reaction evidence="9 11">
        <text>hydrogencarbonate + L-glutamine + 2 ATP + H2O = carbamoyl phosphate + L-glutamate + 2 ADP + phosphate + 2 H(+)</text>
        <dbReference type="Rhea" id="RHEA:18633"/>
        <dbReference type="ChEBI" id="CHEBI:15377"/>
        <dbReference type="ChEBI" id="CHEBI:15378"/>
        <dbReference type="ChEBI" id="CHEBI:17544"/>
        <dbReference type="ChEBI" id="CHEBI:29985"/>
        <dbReference type="ChEBI" id="CHEBI:30616"/>
        <dbReference type="ChEBI" id="CHEBI:43474"/>
        <dbReference type="ChEBI" id="CHEBI:58228"/>
        <dbReference type="ChEBI" id="CHEBI:58359"/>
        <dbReference type="ChEBI" id="CHEBI:456216"/>
        <dbReference type="EC" id="6.3.5.5"/>
    </reaction>
</comment>
<evidence type="ECO:0000256" key="4">
    <source>
        <dbReference type="ARBA" id="ARBA00022598"/>
    </source>
</evidence>
<dbReference type="EMBL" id="DXHS01000043">
    <property type="protein sequence ID" value="HIW02189.1"/>
    <property type="molecule type" value="Genomic_DNA"/>
</dbReference>
<evidence type="ECO:0000256" key="9">
    <source>
        <dbReference type="ARBA" id="ARBA00048816"/>
    </source>
</evidence>
<comment type="pathway">
    <text evidence="2 11">Amino-acid biosynthesis; L-arginine biosynthesis; carbamoyl phosphate from bicarbonate: step 1/1.</text>
</comment>
<feature type="binding site" evidence="11">
    <location>
        <position position="290"/>
    </location>
    <ligand>
        <name>L-glutamine</name>
        <dbReference type="ChEBI" id="CHEBI:58359"/>
    </ligand>
</feature>
<sequence>MKKAYLILANGDVYEGKSIGAEGATLGEVVFTTGMGSYMETLTDPSYYGQIITQTFPLIGNYGAIPVDSESDKPYCKGYIVRELCRCGSNFRMTGELGDWLAAQGVVGIEDIDTRRLTRTIREHGVMNGMICPSLDDLKDKLGEIKSFKVKDAPRSTTVKEPYVVGEGGKTKVVLIDYGAKLNIPRELAKRGCEVHIVPCTATAEEILSHKPAGIMLSNGGGDPADAKFEIEQIKKLNELRIPTFGICLGHQLMALASGAKTHKLKYGHRGANQPVKDLSTGKVFITSQNHGYAVRNKSIPEGVGRVSMINANDKTCEGIEYIGRPCFTVQFHPEAHGGPLDTEFLFDRFVAMTEERNA</sequence>
<keyword evidence="5 11" id="KW-0547">Nucleotide-binding</keyword>
<dbReference type="PANTHER" id="PTHR43418:SF7">
    <property type="entry name" value="CARBAMOYL-PHOSPHATE SYNTHASE SMALL CHAIN"/>
    <property type="match status" value="1"/>
</dbReference>
<feature type="active site" evidence="11">
    <location>
        <position position="333"/>
    </location>
</feature>
<evidence type="ECO:0000256" key="5">
    <source>
        <dbReference type="ARBA" id="ARBA00022741"/>
    </source>
</evidence>
<evidence type="ECO:0000313" key="13">
    <source>
        <dbReference type="EMBL" id="HIW02189.1"/>
    </source>
</evidence>
<comment type="pathway">
    <text evidence="1 11">Pyrimidine metabolism; UMP biosynthesis via de novo pathway; (S)-dihydroorotate from bicarbonate: step 1/3.</text>
</comment>
<feature type="binding site" evidence="11">
    <location>
        <position position="222"/>
    </location>
    <ligand>
        <name>L-glutamine</name>
        <dbReference type="ChEBI" id="CHEBI:58359"/>
    </ligand>
</feature>
<accession>A0A9D1Q0Q5</accession>
<keyword evidence="11" id="KW-0055">Arginine biosynthesis</keyword>
<dbReference type="Pfam" id="PF00988">
    <property type="entry name" value="CPSase_sm_chain"/>
    <property type="match status" value="1"/>
</dbReference>
<evidence type="ECO:0000256" key="11">
    <source>
        <dbReference type="HAMAP-Rule" id="MF_01209"/>
    </source>
</evidence>
<dbReference type="Pfam" id="PF00117">
    <property type="entry name" value="GATase"/>
    <property type="match status" value="1"/>
</dbReference>
<dbReference type="GO" id="GO:0006541">
    <property type="term" value="P:glutamine metabolic process"/>
    <property type="evidence" value="ECO:0007669"/>
    <property type="project" value="InterPro"/>
</dbReference>
<feature type="binding site" evidence="11">
    <location>
        <position position="293"/>
    </location>
    <ligand>
        <name>L-glutamine</name>
        <dbReference type="ChEBI" id="CHEBI:58359"/>
    </ligand>
</feature>
<dbReference type="FunFam" id="3.50.30.20:FF:000001">
    <property type="entry name" value="Carbamoyl-phosphate synthase small chain"/>
    <property type="match status" value="1"/>
</dbReference>
<dbReference type="GO" id="GO:0006207">
    <property type="term" value="P:'de novo' pyrimidine nucleobase biosynthetic process"/>
    <property type="evidence" value="ECO:0007669"/>
    <property type="project" value="InterPro"/>
</dbReference>
<dbReference type="InterPro" id="IPR017926">
    <property type="entry name" value="GATASE"/>
</dbReference>
<feature type="binding site" evidence="11">
    <location>
        <position position="220"/>
    </location>
    <ligand>
        <name>L-glutamine</name>
        <dbReference type="ChEBI" id="CHEBI:58359"/>
    </ligand>
</feature>
<dbReference type="PRINTS" id="PR00099">
    <property type="entry name" value="CPSGATASE"/>
</dbReference>
<dbReference type="NCBIfam" id="TIGR01368">
    <property type="entry name" value="CPSaseIIsmall"/>
    <property type="match status" value="1"/>
</dbReference>
<comment type="similarity">
    <text evidence="3 11">Belongs to the CarA family.</text>
</comment>
<keyword evidence="7 11" id="KW-0315">Glutamine amidotransferase</keyword>
<feature type="binding site" evidence="11">
    <location>
        <position position="292"/>
    </location>
    <ligand>
        <name>L-glutamine</name>
        <dbReference type="ChEBI" id="CHEBI:58359"/>
    </ligand>
</feature>
<comment type="subunit">
    <text evidence="11">Composed of two chains; the small (or glutamine) chain promotes the hydrolysis of glutamine to ammonia, which is used by the large (or ammonia) chain to synthesize carbamoyl phosphate. Tetramer of heterodimers (alpha,beta)4.</text>
</comment>
<feature type="binding site" evidence="11">
    <location>
        <position position="249"/>
    </location>
    <ligand>
        <name>L-glutamine</name>
        <dbReference type="ChEBI" id="CHEBI:58359"/>
    </ligand>
</feature>
<dbReference type="NCBIfam" id="NF009475">
    <property type="entry name" value="PRK12838.1"/>
    <property type="match status" value="1"/>
</dbReference>
<dbReference type="InterPro" id="IPR035686">
    <property type="entry name" value="CPSase_GATase1"/>
</dbReference>
<name>A0A9D1Q0Q5_9FIRM</name>
<keyword evidence="11" id="KW-0028">Amino-acid biosynthesis</keyword>
<dbReference type="PROSITE" id="PS51273">
    <property type="entry name" value="GATASE_TYPE_1"/>
    <property type="match status" value="1"/>
</dbReference>
<dbReference type="InterPro" id="IPR050472">
    <property type="entry name" value="Anth_synth/Amidotransfase"/>
</dbReference>
<evidence type="ECO:0000256" key="7">
    <source>
        <dbReference type="ARBA" id="ARBA00022962"/>
    </source>
</evidence>
<comment type="function">
    <text evidence="11">Small subunit of the glutamine-dependent carbamoyl phosphate synthetase (CPSase). CPSase catalyzes the formation of carbamoyl phosphate from the ammonia moiety of glutamine, carbonate, and phosphate donated by ATP, constituting the first step of 2 biosynthetic pathways, one leading to arginine and/or urea and the other to pyrimidine nucleotides. The small subunit (glutamine amidotransferase) binds and cleaves glutamine to supply the large subunit with the substrate ammonia.</text>
</comment>